<proteinExistence type="predicted"/>
<dbReference type="EMBL" id="CM042040">
    <property type="protein sequence ID" value="KAI3717539.1"/>
    <property type="molecule type" value="Genomic_DNA"/>
</dbReference>
<protein>
    <submittedName>
        <fullName evidence="1">Uncharacterized protein</fullName>
    </submittedName>
</protein>
<accession>A0ACB9B4V1</accession>
<reference evidence="1 2" key="2">
    <citation type="journal article" date="2022" name="Mol. Ecol. Resour.">
        <title>The genomes of chicory, endive, great burdock and yacon provide insights into Asteraceae paleo-polyploidization history and plant inulin production.</title>
        <authorList>
            <person name="Fan W."/>
            <person name="Wang S."/>
            <person name="Wang H."/>
            <person name="Wang A."/>
            <person name="Jiang F."/>
            <person name="Liu H."/>
            <person name="Zhao H."/>
            <person name="Xu D."/>
            <person name="Zhang Y."/>
        </authorList>
    </citation>
    <scope>NUCLEOTIDE SEQUENCE [LARGE SCALE GENOMIC DNA]</scope>
    <source>
        <strain evidence="2">cv. Yunnan</strain>
        <tissue evidence="1">Leaves</tissue>
    </source>
</reference>
<organism evidence="1 2">
    <name type="scientific">Smallanthus sonchifolius</name>
    <dbReference type="NCBI Taxonomy" id="185202"/>
    <lineage>
        <taxon>Eukaryota</taxon>
        <taxon>Viridiplantae</taxon>
        <taxon>Streptophyta</taxon>
        <taxon>Embryophyta</taxon>
        <taxon>Tracheophyta</taxon>
        <taxon>Spermatophyta</taxon>
        <taxon>Magnoliopsida</taxon>
        <taxon>eudicotyledons</taxon>
        <taxon>Gunneridae</taxon>
        <taxon>Pentapetalae</taxon>
        <taxon>asterids</taxon>
        <taxon>campanulids</taxon>
        <taxon>Asterales</taxon>
        <taxon>Asteraceae</taxon>
        <taxon>Asteroideae</taxon>
        <taxon>Heliantheae alliance</taxon>
        <taxon>Millerieae</taxon>
        <taxon>Smallanthus</taxon>
    </lineage>
</organism>
<name>A0ACB9B4V1_9ASTR</name>
<gene>
    <name evidence="1" type="ORF">L1987_69226</name>
</gene>
<evidence type="ECO:0000313" key="1">
    <source>
        <dbReference type="EMBL" id="KAI3717539.1"/>
    </source>
</evidence>
<comment type="caution">
    <text evidence="1">The sequence shown here is derived from an EMBL/GenBank/DDBJ whole genome shotgun (WGS) entry which is preliminary data.</text>
</comment>
<evidence type="ECO:0000313" key="2">
    <source>
        <dbReference type="Proteomes" id="UP001056120"/>
    </source>
</evidence>
<reference evidence="2" key="1">
    <citation type="journal article" date="2022" name="Mol. Ecol. Resour.">
        <title>The genomes of chicory, endive, great burdock and yacon provide insights into Asteraceae palaeo-polyploidization history and plant inulin production.</title>
        <authorList>
            <person name="Fan W."/>
            <person name="Wang S."/>
            <person name="Wang H."/>
            <person name="Wang A."/>
            <person name="Jiang F."/>
            <person name="Liu H."/>
            <person name="Zhao H."/>
            <person name="Xu D."/>
            <person name="Zhang Y."/>
        </authorList>
    </citation>
    <scope>NUCLEOTIDE SEQUENCE [LARGE SCALE GENOMIC DNA]</scope>
    <source>
        <strain evidence="2">cv. Yunnan</strain>
    </source>
</reference>
<dbReference type="Proteomes" id="UP001056120">
    <property type="component" value="Linkage Group LG23"/>
</dbReference>
<keyword evidence="2" id="KW-1185">Reference proteome</keyword>
<sequence>MKMDVSEHGMLLRDVILDKGAPESDSTVDTKLRWLRSQIIGAFADIQTPFGTRKLTYADHTASGRCLRYIEDYTIETLLPFYANHPFVSTCNTHTSDNYVGDRSMKMVHEANEFVKKCLGGTQHDALLFCGSGTTAAIKRLQEILGIAVPSILKEKILNSSCIGIEERWQSLAQVIEIGLDEQGMIDMDDLKLRLEFYQSTGRPMLGSFSACSTVSGICSHARSLARLLHKYGAFACFDFAAR</sequence>